<reference evidence="1" key="1">
    <citation type="journal article" date="2020" name="Stud. Mycol.">
        <title>101 Dothideomycetes genomes: a test case for predicting lifestyles and emergence of pathogens.</title>
        <authorList>
            <person name="Haridas S."/>
            <person name="Albert R."/>
            <person name="Binder M."/>
            <person name="Bloem J."/>
            <person name="Labutti K."/>
            <person name="Salamov A."/>
            <person name="Andreopoulos B."/>
            <person name="Baker S."/>
            <person name="Barry K."/>
            <person name="Bills G."/>
            <person name="Bluhm B."/>
            <person name="Cannon C."/>
            <person name="Castanera R."/>
            <person name="Culley D."/>
            <person name="Daum C."/>
            <person name="Ezra D."/>
            <person name="Gonzalez J."/>
            <person name="Henrissat B."/>
            <person name="Kuo A."/>
            <person name="Liang C."/>
            <person name="Lipzen A."/>
            <person name="Lutzoni F."/>
            <person name="Magnuson J."/>
            <person name="Mondo S."/>
            <person name="Nolan M."/>
            <person name="Ohm R."/>
            <person name="Pangilinan J."/>
            <person name="Park H.-J."/>
            <person name="Ramirez L."/>
            <person name="Alfaro M."/>
            <person name="Sun H."/>
            <person name="Tritt A."/>
            <person name="Yoshinaga Y."/>
            <person name="Zwiers L.-H."/>
            <person name="Turgeon B."/>
            <person name="Goodwin S."/>
            <person name="Spatafora J."/>
            <person name="Crous P."/>
            <person name="Grigoriev I."/>
        </authorList>
    </citation>
    <scope>NUCLEOTIDE SEQUENCE</scope>
    <source>
        <strain evidence="1">CBS 110217</strain>
    </source>
</reference>
<dbReference type="Proteomes" id="UP000799777">
    <property type="component" value="Unassembled WGS sequence"/>
</dbReference>
<accession>A0A9P4HJI4</accession>
<proteinExistence type="predicted"/>
<sequence>METITADNKTPSALLRLPGEIRNRIYEYAFCVEHIDGQWCTSSSGVPSFSLCATIGDNMTSISAVLEPLQTCRQFYHEAALLPFVVNDFQVNGAHMEYMISALPLRVRRVIETLRLEDDGICEQGYHRRGEPRLRKRMHDPETIRLVWWKELPALKRVEMVAPFVDEPRSLAREMDYDGLRESKLLRRRTFGFWRGWLGLVQLSCPAKHRQQLSLKTTLTDSSCGYSIIAMTHDSTASLLSDLTSIALRNEQMSPLLHLPSELRNAIFEYTLTAGCITVDVGTKFYTAATRHVRFQVEYDLWVDQLCTGRFTALLCPTQVCRQLRLEYRPLVYALNTFIVKLVDLEDFVEVLPYHAKGMVSTIKIPIIEHNYMGAGSWEVANFAALRHLQSLEKVVIERTSPIGCICGVCCEKDKIQAARLIKHHAGVDLDVQIVTKGEQTKQCEGSRL</sequence>
<evidence type="ECO:0000313" key="1">
    <source>
        <dbReference type="EMBL" id="KAF2034146.1"/>
    </source>
</evidence>
<evidence type="ECO:0000313" key="2">
    <source>
        <dbReference type="Proteomes" id="UP000799777"/>
    </source>
</evidence>
<name>A0A9P4HJI4_9PLEO</name>
<organism evidence="1 2">
    <name type="scientific">Setomelanomma holmii</name>
    <dbReference type="NCBI Taxonomy" id="210430"/>
    <lineage>
        <taxon>Eukaryota</taxon>
        <taxon>Fungi</taxon>
        <taxon>Dikarya</taxon>
        <taxon>Ascomycota</taxon>
        <taxon>Pezizomycotina</taxon>
        <taxon>Dothideomycetes</taxon>
        <taxon>Pleosporomycetidae</taxon>
        <taxon>Pleosporales</taxon>
        <taxon>Pleosporineae</taxon>
        <taxon>Phaeosphaeriaceae</taxon>
        <taxon>Setomelanomma</taxon>
    </lineage>
</organism>
<dbReference type="InterPro" id="IPR038883">
    <property type="entry name" value="AN11006-like"/>
</dbReference>
<dbReference type="PANTHER" id="PTHR42085">
    <property type="entry name" value="F-BOX DOMAIN-CONTAINING PROTEIN"/>
    <property type="match status" value="1"/>
</dbReference>
<dbReference type="OrthoDB" id="3695492at2759"/>
<comment type="caution">
    <text evidence="1">The sequence shown here is derived from an EMBL/GenBank/DDBJ whole genome shotgun (WGS) entry which is preliminary data.</text>
</comment>
<dbReference type="PANTHER" id="PTHR42085:SF1">
    <property type="entry name" value="F-BOX DOMAIN-CONTAINING PROTEIN"/>
    <property type="match status" value="1"/>
</dbReference>
<keyword evidence="2" id="KW-1185">Reference proteome</keyword>
<protein>
    <submittedName>
        <fullName evidence="1">Uncharacterized protein</fullName>
    </submittedName>
</protein>
<gene>
    <name evidence="1" type="ORF">EK21DRAFT_85595</name>
</gene>
<dbReference type="EMBL" id="ML978162">
    <property type="protein sequence ID" value="KAF2034146.1"/>
    <property type="molecule type" value="Genomic_DNA"/>
</dbReference>
<dbReference type="AlphaFoldDB" id="A0A9P4HJI4"/>